<keyword evidence="4" id="KW-0597">Phosphoprotein</keyword>
<dbReference type="PANTHER" id="PTHR45453">
    <property type="entry name" value="PHOSPHATE REGULON SENSOR PROTEIN PHOR"/>
    <property type="match status" value="1"/>
</dbReference>
<dbReference type="GO" id="GO:0016036">
    <property type="term" value="P:cellular response to phosphate starvation"/>
    <property type="evidence" value="ECO:0007669"/>
    <property type="project" value="TreeGrafter"/>
</dbReference>
<reference evidence="9" key="1">
    <citation type="journal article" date="2020" name="Mol. Microbiol.">
        <title>The CWPS Rubik's cube: Linking diversity of cell wall polysaccharide structures with the encoded biosynthetic machinery of selected Lactococcus lactis strains.</title>
        <authorList>
            <person name="Mahony J."/>
            <person name="Frantzen C."/>
            <person name="Vinogradov E."/>
            <person name="Sadovskaya I."/>
            <person name="Theodorou I."/>
            <person name="Kelleher P."/>
            <person name="Chapot-Chartier M.P."/>
            <person name="Cambillau C."/>
            <person name="Holo H."/>
            <person name="van Sinderen D."/>
        </authorList>
    </citation>
    <scope>NUCLEOTIDE SEQUENCE</scope>
    <source>
        <strain evidence="9">1196</strain>
    </source>
</reference>
<organism evidence="9 10">
    <name type="scientific">Lactococcus lactis subsp. cremoris</name>
    <name type="common">Streptococcus cremoris</name>
    <dbReference type="NCBI Taxonomy" id="1359"/>
    <lineage>
        <taxon>Bacteria</taxon>
        <taxon>Bacillati</taxon>
        <taxon>Bacillota</taxon>
        <taxon>Bacilli</taxon>
        <taxon>Lactobacillales</taxon>
        <taxon>Streptococcaceae</taxon>
        <taxon>Lactococcus</taxon>
    </lineage>
</organism>
<evidence type="ECO:0000313" key="9">
    <source>
        <dbReference type="EMBL" id="QSD62552.1"/>
    </source>
</evidence>
<keyword evidence="7" id="KW-0902">Two-component regulatory system</keyword>
<keyword evidence="6 9" id="KW-0418">Kinase</keyword>
<gene>
    <name evidence="9" type="ORF">LL1196_0910</name>
</gene>
<proteinExistence type="predicted"/>
<dbReference type="InterPro" id="IPR004358">
    <property type="entry name" value="Sig_transdc_His_kin-like_C"/>
</dbReference>
<comment type="catalytic activity">
    <reaction evidence="1">
        <text>ATP + protein L-histidine = ADP + protein N-phospho-L-histidine.</text>
        <dbReference type="EC" id="2.7.13.3"/>
    </reaction>
</comment>
<dbReference type="AlphaFoldDB" id="A0A896T9H1"/>
<dbReference type="SUPFAM" id="SSF55874">
    <property type="entry name" value="ATPase domain of HSP90 chaperone/DNA topoisomerase II/histidine kinase"/>
    <property type="match status" value="1"/>
</dbReference>
<dbReference type="GO" id="GO:0004721">
    <property type="term" value="F:phosphoprotein phosphatase activity"/>
    <property type="evidence" value="ECO:0007669"/>
    <property type="project" value="TreeGrafter"/>
</dbReference>
<evidence type="ECO:0000256" key="5">
    <source>
        <dbReference type="ARBA" id="ARBA00022679"/>
    </source>
</evidence>
<evidence type="ECO:0000256" key="1">
    <source>
        <dbReference type="ARBA" id="ARBA00000085"/>
    </source>
</evidence>
<dbReference type="Gene3D" id="3.30.565.10">
    <property type="entry name" value="Histidine kinase-like ATPase, C-terminal domain"/>
    <property type="match status" value="1"/>
</dbReference>
<dbReference type="InterPro" id="IPR005467">
    <property type="entry name" value="His_kinase_dom"/>
</dbReference>
<dbReference type="GO" id="GO:0000155">
    <property type="term" value="F:phosphorelay sensor kinase activity"/>
    <property type="evidence" value="ECO:0007669"/>
    <property type="project" value="TreeGrafter"/>
</dbReference>
<dbReference type="PANTHER" id="PTHR45453:SF1">
    <property type="entry name" value="PHOSPHATE REGULON SENSOR PROTEIN PHOR"/>
    <property type="match status" value="1"/>
</dbReference>
<sequence length="85" mass="9643">MVLIKYDKKEIQVIDQGIGVSDNEKAKVFNRFYQVEKSRTNHTGNGIGLAIAQQYAQIINAEIYISDNLPNGTIFHLSFKNVNEK</sequence>
<dbReference type="EMBL" id="CP032148">
    <property type="protein sequence ID" value="QSD62552.1"/>
    <property type="molecule type" value="Genomic_DNA"/>
</dbReference>
<dbReference type="Pfam" id="PF02518">
    <property type="entry name" value="HATPase_c"/>
    <property type="match status" value="1"/>
</dbReference>
<evidence type="ECO:0000256" key="7">
    <source>
        <dbReference type="ARBA" id="ARBA00023012"/>
    </source>
</evidence>
<dbReference type="Proteomes" id="UP000663552">
    <property type="component" value="Chromosome"/>
</dbReference>
<dbReference type="PROSITE" id="PS50109">
    <property type="entry name" value="HIS_KIN"/>
    <property type="match status" value="1"/>
</dbReference>
<protein>
    <recommendedName>
        <fullName evidence="3">histidine kinase</fullName>
        <ecNumber evidence="3">2.7.13.3</ecNumber>
    </recommendedName>
</protein>
<accession>A0A896T9H1</accession>
<dbReference type="InterPro" id="IPR036890">
    <property type="entry name" value="HATPase_C_sf"/>
</dbReference>
<comment type="subcellular location">
    <subcellularLocation>
        <location evidence="2">Membrane</location>
    </subcellularLocation>
</comment>
<feature type="domain" description="Histidine kinase" evidence="8">
    <location>
        <begin position="1"/>
        <end position="83"/>
    </location>
</feature>
<name>A0A896T9H1_LACLC</name>
<dbReference type="InterPro" id="IPR003594">
    <property type="entry name" value="HATPase_dom"/>
</dbReference>
<evidence type="ECO:0000256" key="4">
    <source>
        <dbReference type="ARBA" id="ARBA00022553"/>
    </source>
</evidence>
<evidence type="ECO:0000259" key="8">
    <source>
        <dbReference type="PROSITE" id="PS50109"/>
    </source>
</evidence>
<evidence type="ECO:0000256" key="6">
    <source>
        <dbReference type="ARBA" id="ARBA00022777"/>
    </source>
</evidence>
<evidence type="ECO:0000313" key="10">
    <source>
        <dbReference type="Proteomes" id="UP000663552"/>
    </source>
</evidence>
<dbReference type="GO" id="GO:0005886">
    <property type="term" value="C:plasma membrane"/>
    <property type="evidence" value="ECO:0007669"/>
    <property type="project" value="TreeGrafter"/>
</dbReference>
<evidence type="ECO:0000256" key="3">
    <source>
        <dbReference type="ARBA" id="ARBA00012438"/>
    </source>
</evidence>
<dbReference type="InterPro" id="IPR050351">
    <property type="entry name" value="BphY/WalK/GraS-like"/>
</dbReference>
<dbReference type="EC" id="2.7.13.3" evidence="3"/>
<evidence type="ECO:0000256" key="2">
    <source>
        <dbReference type="ARBA" id="ARBA00004370"/>
    </source>
</evidence>
<dbReference type="PRINTS" id="PR00344">
    <property type="entry name" value="BCTRLSENSOR"/>
</dbReference>
<keyword evidence="5" id="KW-0808">Transferase</keyword>